<accession>A0A4C1VIS4</accession>
<gene>
    <name evidence="1" type="ORF">EVAR_28220_1</name>
</gene>
<dbReference type="AlphaFoldDB" id="A0A4C1VIS4"/>
<dbReference type="EMBL" id="BGZK01000348">
    <property type="protein sequence ID" value="GBP38421.1"/>
    <property type="molecule type" value="Genomic_DNA"/>
</dbReference>
<evidence type="ECO:0000313" key="2">
    <source>
        <dbReference type="Proteomes" id="UP000299102"/>
    </source>
</evidence>
<evidence type="ECO:0000313" key="1">
    <source>
        <dbReference type="EMBL" id="GBP38421.1"/>
    </source>
</evidence>
<sequence>MDILFILPLMCTTEICPASKSKRVVYAHAVIIAVDIARGSEHFENSVISPSSGANNEPKVCQYDPGSSISRPCGYFEMNQGQPKRSERENQVCMKFSLLRTVNSRKPSELLGFLELLLHHNTRATIKTRDFLDYTPAKLMSPFLQC</sequence>
<keyword evidence="2" id="KW-1185">Reference proteome</keyword>
<proteinExistence type="predicted"/>
<reference evidence="1 2" key="1">
    <citation type="journal article" date="2019" name="Commun. Biol.">
        <title>The bagworm genome reveals a unique fibroin gene that provides high tensile strength.</title>
        <authorList>
            <person name="Kono N."/>
            <person name="Nakamura H."/>
            <person name="Ohtoshi R."/>
            <person name="Tomita M."/>
            <person name="Numata K."/>
            <person name="Arakawa K."/>
        </authorList>
    </citation>
    <scope>NUCLEOTIDE SEQUENCE [LARGE SCALE GENOMIC DNA]</scope>
</reference>
<comment type="caution">
    <text evidence="1">The sequence shown here is derived from an EMBL/GenBank/DDBJ whole genome shotgun (WGS) entry which is preliminary data.</text>
</comment>
<organism evidence="1 2">
    <name type="scientific">Eumeta variegata</name>
    <name type="common">Bagworm moth</name>
    <name type="synonym">Eumeta japonica</name>
    <dbReference type="NCBI Taxonomy" id="151549"/>
    <lineage>
        <taxon>Eukaryota</taxon>
        <taxon>Metazoa</taxon>
        <taxon>Ecdysozoa</taxon>
        <taxon>Arthropoda</taxon>
        <taxon>Hexapoda</taxon>
        <taxon>Insecta</taxon>
        <taxon>Pterygota</taxon>
        <taxon>Neoptera</taxon>
        <taxon>Endopterygota</taxon>
        <taxon>Lepidoptera</taxon>
        <taxon>Glossata</taxon>
        <taxon>Ditrysia</taxon>
        <taxon>Tineoidea</taxon>
        <taxon>Psychidae</taxon>
        <taxon>Oiketicinae</taxon>
        <taxon>Eumeta</taxon>
    </lineage>
</organism>
<dbReference type="Proteomes" id="UP000299102">
    <property type="component" value="Unassembled WGS sequence"/>
</dbReference>
<protein>
    <submittedName>
        <fullName evidence="1">Uncharacterized protein</fullName>
    </submittedName>
</protein>
<name>A0A4C1VIS4_EUMVA</name>